<reference evidence="7 8" key="1">
    <citation type="submission" date="2019-03" db="EMBL/GenBank/DDBJ databases">
        <title>Genomic Encyclopedia of Archaeal and Bacterial Type Strains, Phase II (KMG-II): from individual species to whole genera.</title>
        <authorList>
            <person name="Goeker M."/>
        </authorList>
    </citation>
    <scope>NUCLEOTIDE SEQUENCE [LARGE SCALE GENOMIC DNA]</scope>
    <source>
        <strain evidence="7 8">DSM 24425</strain>
    </source>
</reference>
<dbReference type="PANTHER" id="PTHR30448:SF0">
    <property type="entry name" value="RNASE ADAPTER PROTEIN RAPZ"/>
    <property type="match status" value="1"/>
</dbReference>
<dbReference type="EMBL" id="SMFV01000004">
    <property type="protein sequence ID" value="TCK04001.1"/>
    <property type="molecule type" value="Genomic_DNA"/>
</dbReference>
<evidence type="ECO:0000256" key="3">
    <source>
        <dbReference type="ARBA" id="ARBA00023134"/>
    </source>
</evidence>
<gene>
    <name evidence="7" type="ORF">CLV27_1318</name>
</gene>
<dbReference type="NCBIfam" id="NF003828">
    <property type="entry name" value="PRK05416.1"/>
    <property type="match status" value="1"/>
</dbReference>
<protein>
    <submittedName>
        <fullName evidence="7">UPF0042 nucleotide-binding protein</fullName>
    </submittedName>
</protein>
<evidence type="ECO:0000259" key="5">
    <source>
        <dbReference type="Pfam" id="PF03668"/>
    </source>
</evidence>
<organism evidence="7 8">
    <name type="scientific">Phorcysia thermohydrogeniphila</name>
    <dbReference type="NCBI Taxonomy" id="936138"/>
    <lineage>
        <taxon>Bacteria</taxon>
        <taxon>Pseudomonadati</taxon>
        <taxon>Aquificota</taxon>
        <taxon>Aquificia</taxon>
        <taxon>Desulfurobacteriales</taxon>
        <taxon>Desulfurobacteriaceae</taxon>
        <taxon>Phorcysia</taxon>
    </lineage>
</organism>
<dbReference type="Proteomes" id="UP000295777">
    <property type="component" value="Unassembled WGS sequence"/>
</dbReference>
<feature type="domain" description="RapZ C-terminal" evidence="6">
    <location>
        <begin position="167"/>
        <end position="288"/>
    </location>
</feature>
<feature type="binding site" evidence="4">
    <location>
        <begin position="62"/>
        <end position="65"/>
    </location>
    <ligand>
        <name>GTP</name>
        <dbReference type="ChEBI" id="CHEBI:37565"/>
    </ligand>
</feature>
<dbReference type="PIRSF" id="PIRSF005052">
    <property type="entry name" value="P-loopkin"/>
    <property type="match status" value="1"/>
</dbReference>
<dbReference type="InterPro" id="IPR053930">
    <property type="entry name" value="RapZ-like_N"/>
</dbReference>
<dbReference type="HAMAP" id="MF_00636">
    <property type="entry name" value="RapZ_like"/>
    <property type="match status" value="1"/>
</dbReference>
<keyword evidence="8" id="KW-1185">Reference proteome</keyword>
<evidence type="ECO:0000256" key="4">
    <source>
        <dbReference type="HAMAP-Rule" id="MF_00636"/>
    </source>
</evidence>
<comment type="caution">
    <text evidence="7">The sequence shown here is derived from an EMBL/GenBank/DDBJ whole genome shotgun (WGS) entry which is preliminary data.</text>
</comment>
<name>A0A4R1GBB4_9BACT</name>
<dbReference type="Gene3D" id="3.40.50.300">
    <property type="entry name" value="P-loop containing nucleotide triphosphate hydrolases"/>
    <property type="match status" value="1"/>
</dbReference>
<evidence type="ECO:0000313" key="8">
    <source>
        <dbReference type="Proteomes" id="UP000295777"/>
    </source>
</evidence>
<dbReference type="AlphaFoldDB" id="A0A4R1GBB4"/>
<accession>A0A4R1GBB4</accession>
<dbReference type="InterPro" id="IPR027417">
    <property type="entry name" value="P-loop_NTPase"/>
</dbReference>
<evidence type="ECO:0000256" key="1">
    <source>
        <dbReference type="ARBA" id="ARBA00022741"/>
    </source>
</evidence>
<dbReference type="Pfam" id="PF22740">
    <property type="entry name" value="PapZ_C"/>
    <property type="match status" value="1"/>
</dbReference>
<dbReference type="InterPro" id="IPR053931">
    <property type="entry name" value="RapZ_C"/>
</dbReference>
<keyword evidence="1 4" id="KW-0547">Nucleotide-binding</keyword>
<dbReference type="OrthoDB" id="9784461at2"/>
<dbReference type="GO" id="GO:0005525">
    <property type="term" value="F:GTP binding"/>
    <property type="evidence" value="ECO:0007669"/>
    <property type="project" value="UniProtKB-UniRule"/>
</dbReference>
<feature type="binding site" evidence="4">
    <location>
        <begin position="12"/>
        <end position="19"/>
    </location>
    <ligand>
        <name>ATP</name>
        <dbReference type="ChEBI" id="CHEBI:30616"/>
    </ligand>
</feature>
<dbReference type="RefSeq" id="WP_132527029.1">
    <property type="nucleotide sequence ID" value="NZ_SMFV01000004.1"/>
</dbReference>
<sequence>MKRKKKILILTGESGAGKSSAMRHLEDLGFYCIDNIPPSLIPNLIRLVEDNPEIEKAVLVTDIRNPSFRTTAPSVLENIKSKFPEVEIWYFTADKETLIKRFSETRRPHPFERYEPGKSLEALIEEEREILEPIKALADRVIDTTEMTTHDLKRFLKEMILSGKPRLKVTVMSFGFKYGLPPSADNVFDVRFLPNPHFVPELRPKTGMDKEVVDYIFQFPEAKEISELITRFVEFTLPMYEQEGKAYVTYAIGCTGGQHRSVAITELVAQEIAKKFRGYNVFVEHRELSERRQISSGEE</sequence>
<feature type="domain" description="RapZ-like N-terminal" evidence="5">
    <location>
        <begin position="6"/>
        <end position="160"/>
    </location>
</feature>
<dbReference type="Pfam" id="PF03668">
    <property type="entry name" value="RapZ-like_N"/>
    <property type="match status" value="1"/>
</dbReference>
<dbReference type="PANTHER" id="PTHR30448">
    <property type="entry name" value="RNASE ADAPTER PROTEIN RAPZ"/>
    <property type="match status" value="1"/>
</dbReference>
<keyword evidence="3 4" id="KW-0342">GTP-binding</keyword>
<dbReference type="SUPFAM" id="SSF52540">
    <property type="entry name" value="P-loop containing nucleoside triphosphate hydrolases"/>
    <property type="match status" value="1"/>
</dbReference>
<dbReference type="GO" id="GO:0005524">
    <property type="term" value="F:ATP binding"/>
    <property type="evidence" value="ECO:0007669"/>
    <property type="project" value="UniProtKB-UniRule"/>
</dbReference>
<proteinExistence type="inferred from homology"/>
<evidence type="ECO:0000313" key="7">
    <source>
        <dbReference type="EMBL" id="TCK04001.1"/>
    </source>
</evidence>
<evidence type="ECO:0000256" key="2">
    <source>
        <dbReference type="ARBA" id="ARBA00022840"/>
    </source>
</evidence>
<dbReference type="InterPro" id="IPR005337">
    <property type="entry name" value="RapZ-like"/>
</dbReference>
<keyword evidence="2 4" id="KW-0067">ATP-binding</keyword>
<evidence type="ECO:0000259" key="6">
    <source>
        <dbReference type="Pfam" id="PF22740"/>
    </source>
</evidence>